<dbReference type="InterPro" id="IPR045275">
    <property type="entry name" value="MscS_archaea/bacteria_type"/>
</dbReference>
<dbReference type="InterPro" id="IPR006685">
    <property type="entry name" value="MscS_channel_2nd"/>
</dbReference>
<keyword evidence="3" id="KW-1003">Cell membrane</keyword>
<sequence length="262" mass="29476">MKQEFNLAKFYDNAYDWVLHYGPRLIVGILVLFAGLWLIRMLLNWSHNKMHRKNVDPTIKPFLLDVFGVALRLILVLAVMQIVGIQMTLFATLVGTFGVAVGLALSGTLQNFASGLLILLLKPFIVGDNIITQGLEGTVTSIQLFYTLVKTFDNRDVIVPNSKLSNEVIINISREGSRRLDIQLKFGKDIPLAQVRDVVNKAIDKCENVLATPERRIGVGEIQPDGYLLNVNVWVNAHGFQDTRLQLNEKLLEDLEAAQFYK</sequence>
<dbReference type="Gene3D" id="1.10.287.1260">
    <property type="match status" value="1"/>
</dbReference>
<protein>
    <submittedName>
        <fullName evidence="8">Mechanosensitive ion channel family protein</fullName>
    </submittedName>
</protein>
<dbReference type="InterPro" id="IPR011066">
    <property type="entry name" value="MscS_channel_C_sf"/>
</dbReference>
<dbReference type="Pfam" id="PF00924">
    <property type="entry name" value="MS_channel_2nd"/>
    <property type="match status" value="1"/>
</dbReference>
<dbReference type="GO" id="GO:0005886">
    <property type="term" value="C:plasma membrane"/>
    <property type="evidence" value="ECO:0007669"/>
    <property type="project" value="UniProtKB-SubCell"/>
</dbReference>
<dbReference type="InterPro" id="IPR006686">
    <property type="entry name" value="MscS_channel_CS"/>
</dbReference>
<evidence type="ECO:0000256" key="3">
    <source>
        <dbReference type="ARBA" id="ARBA00022475"/>
    </source>
</evidence>
<dbReference type="SUPFAM" id="SSF82861">
    <property type="entry name" value="Mechanosensitive channel protein MscS (YggB), transmembrane region"/>
    <property type="match status" value="1"/>
</dbReference>
<evidence type="ECO:0000256" key="5">
    <source>
        <dbReference type="ARBA" id="ARBA00022989"/>
    </source>
</evidence>
<accession>A0A6I4I7K4</accession>
<comment type="subcellular location">
    <subcellularLocation>
        <location evidence="1">Cell membrane</location>
        <topology evidence="1">Multi-pass membrane protein</topology>
    </subcellularLocation>
</comment>
<gene>
    <name evidence="8" type="ORF">GO620_013320</name>
</gene>
<keyword evidence="9" id="KW-1185">Reference proteome</keyword>
<dbReference type="Pfam" id="PF05552">
    <property type="entry name" value="MS_channel_1st_1"/>
    <property type="match status" value="1"/>
</dbReference>
<dbReference type="RefSeq" id="WP_157526893.1">
    <property type="nucleotide sequence ID" value="NZ_CP066775.1"/>
</dbReference>
<keyword evidence="6" id="KW-0472">Membrane</keyword>
<reference evidence="8 9" key="1">
    <citation type="submission" date="2020-12" db="EMBL/GenBank/DDBJ databases">
        <title>HMF7856_wgs.fasta genome submission.</title>
        <authorList>
            <person name="Kang H."/>
            <person name="Kim H."/>
            <person name="Joh K."/>
        </authorList>
    </citation>
    <scope>NUCLEOTIDE SEQUENCE [LARGE SCALE GENOMIC DNA]</scope>
    <source>
        <strain evidence="8 9">HMF7856</strain>
    </source>
</reference>
<dbReference type="InterPro" id="IPR023408">
    <property type="entry name" value="MscS_beta-dom_sf"/>
</dbReference>
<comment type="similarity">
    <text evidence="2">Belongs to the MscS (TC 1.A.23) family.</text>
</comment>
<dbReference type="InterPro" id="IPR011014">
    <property type="entry name" value="MscS_channel_TM-2"/>
</dbReference>
<name>A0A6I4I7K4_9SPHI</name>
<evidence type="ECO:0000256" key="2">
    <source>
        <dbReference type="ARBA" id="ARBA00008017"/>
    </source>
</evidence>
<dbReference type="PANTHER" id="PTHR30221:SF1">
    <property type="entry name" value="SMALL-CONDUCTANCE MECHANOSENSITIVE CHANNEL"/>
    <property type="match status" value="1"/>
</dbReference>
<evidence type="ECO:0000256" key="6">
    <source>
        <dbReference type="ARBA" id="ARBA00023136"/>
    </source>
</evidence>
<dbReference type="PANTHER" id="PTHR30221">
    <property type="entry name" value="SMALL-CONDUCTANCE MECHANOSENSITIVE CHANNEL"/>
    <property type="match status" value="1"/>
</dbReference>
<keyword evidence="5" id="KW-1133">Transmembrane helix</keyword>
<evidence type="ECO:0000313" key="9">
    <source>
        <dbReference type="Proteomes" id="UP000429232"/>
    </source>
</evidence>
<dbReference type="SUPFAM" id="SSF82689">
    <property type="entry name" value="Mechanosensitive channel protein MscS (YggB), C-terminal domain"/>
    <property type="match status" value="1"/>
</dbReference>
<dbReference type="Proteomes" id="UP000429232">
    <property type="component" value="Chromosome"/>
</dbReference>
<dbReference type="InterPro" id="IPR010920">
    <property type="entry name" value="LSM_dom_sf"/>
</dbReference>
<dbReference type="Gene3D" id="3.30.70.100">
    <property type="match status" value="1"/>
</dbReference>
<dbReference type="SUPFAM" id="SSF50182">
    <property type="entry name" value="Sm-like ribonucleoproteins"/>
    <property type="match status" value="1"/>
</dbReference>
<dbReference type="PROSITE" id="PS01246">
    <property type="entry name" value="UPF0003"/>
    <property type="match status" value="1"/>
</dbReference>
<evidence type="ECO:0000313" key="8">
    <source>
        <dbReference type="EMBL" id="QQL49149.1"/>
    </source>
</evidence>
<evidence type="ECO:0000259" key="7">
    <source>
        <dbReference type="Pfam" id="PF00924"/>
    </source>
</evidence>
<keyword evidence="4" id="KW-0812">Transmembrane</keyword>
<dbReference type="GO" id="GO:0008381">
    <property type="term" value="F:mechanosensitive monoatomic ion channel activity"/>
    <property type="evidence" value="ECO:0007669"/>
    <property type="project" value="InterPro"/>
</dbReference>
<dbReference type="AlphaFoldDB" id="A0A6I4I7K4"/>
<proteinExistence type="inferred from homology"/>
<evidence type="ECO:0000256" key="1">
    <source>
        <dbReference type="ARBA" id="ARBA00004651"/>
    </source>
</evidence>
<dbReference type="InterPro" id="IPR008910">
    <property type="entry name" value="MSC_TM_helix"/>
</dbReference>
<dbReference type="Gene3D" id="2.30.30.60">
    <property type="match status" value="1"/>
</dbReference>
<organism evidence="8 9">
    <name type="scientific">Mucilaginibacter ginkgonis</name>
    <dbReference type="NCBI Taxonomy" id="2682091"/>
    <lineage>
        <taxon>Bacteria</taxon>
        <taxon>Pseudomonadati</taxon>
        <taxon>Bacteroidota</taxon>
        <taxon>Sphingobacteriia</taxon>
        <taxon>Sphingobacteriales</taxon>
        <taxon>Sphingobacteriaceae</taxon>
        <taxon>Mucilaginibacter</taxon>
    </lineage>
</organism>
<dbReference type="KEGG" id="mgik:GO620_013320"/>
<feature type="domain" description="Mechanosensitive ion channel MscS" evidence="7">
    <location>
        <begin position="108"/>
        <end position="174"/>
    </location>
</feature>
<dbReference type="EMBL" id="CP066775">
    <property type="protein sequence ID" value="QQL49149.1"/>
    <property type="molecule type" value="Genomic_DNA"/>
</dbReference>
<evidence type="ECO:0000256" key="4">
    <source>
        <dbReference type="ARBA" id="ARBA00022692"/>
    </source>
</evidence>